<evidence type="ECO:0000256" key="3">
    <source>
        <dbReference type="ARBA" id="ARBA00022664"/>
    </source>
</evidence>
<reference evidence="7 8" key="1">
    <citation type="journal article" date="2018" name="Front. Microbiol.">
        <title>Genome-Wide Analysis of Corynespora cassiicola Leaf Fall Disease Putative Effectors.</title>
        <authorList>
            <person name="Lopez D."/>
            <person name="Ribeiro S."/>
            <person name="Label P."/>
            <person name="Fumanal B."/>
            <person name="Venisse J.S."/>
            <person name="Kohler A."/>
            <person name="de Oliveira R.R."/>
            <person name="Labutti K."/>
            <person name="Lipzen A."/>
            <person name="Lail K."/>
            <person name="Bauer D."/>
            <person name="Ohm R.A."/>
            <person name="Barry K.W."/>
            <person name="Spatafora J."/>
            <person name="Grigoriev I.V."/>
            <person name="Martin F.M."/>
            <person name="Pujade-Renaud V."/>
        </authorList>
    </citation>
    <scope>NUCLEOTIDE SEQUENCE [LARGE SCALE GENOMIC DNA]</scope>
    <source>
        <strain evidence="7 8">Philippines</strain>
    </source>
</reference>
<evidence type="ECO:0000256" key="2">
    <source>
        <dbReference type="ARBA" id="ARBA00007459"/>
    </source>
</evidence>
<dbReference type="GO" id="GO:0005847">
    <property type="term" value="C:mRNA cleavage and polyadenylation specificity factor complex"/>
    <property type="evidence" value="ECO:0007669"/>
    <property type="project" value="TreeGrafter"/>
</dbReference>
<dbReference type="AlphaFoldDB" id="A0A2T2N9U1"/>
<dbReference type="OrthoDB" id="1917198at2759"/>
<keyword evidence="8" id="KW-1185">Reference proteome</keyword>
<dbReference type="GO" id="GO:0006397">
    <property type="term" value="P:mRNA processing"/>
    <property type="evidence" value="ECO:0007669"/>
    <property type="project" value="UniProtKB-KW"/>
</dbReference>
<feature type="compositionally biased region" description="Low complexity" evidence="5">
    <location>
        <begin position="11"/>
        <end position="21"/>
    </location>
</feature>
<comment type="similarity">
    <text evidence="2">Belongs to the FIP1 family.</text>
</comment>
<dbReference type="InterPro" id="IPR051187">
    <property type="entry name" value="Pre-mRNA_3'-end_processing_reg"/>
</dbReference>
<evidence type="ECO:0000259" key="6">
    <source>
        <dbReference type="Pfam" id="PF05182"/>
    </source>
</evidence>
<feature type="compositionally biased region" description="Gly residues" evidence="5">
    <location>
        <begin position="286"/>
        <end position="313"/>
    </location>
</feature>
<accession>A0A2T2N9U1</accession>
<dbReference type="Proteomes" id="UP000240883">
    <property type="component" value="Unassembled WGS sequence"/>
</dbReference>
<name>A0A2T2N9U1_CORCC</name>
<feature type="compositionally biased region" description="Basic and acidic residues" evidence="5">
    <location>
        <begin position="25"/>
        <end position="35"/>
    </location>
</feature>
<dbReference type="Pfam" id="PF05182">
    <property type="entry name" value="Fip1"/>
    <property type="match status" value="1"/>
</dbReference>
<sequence length="322" mass="33802">MEEEDDDLYGPSESTTTAAAPPVEPTKDAPKKESDGDSDDEPMLESGEEDEDDRPRNHHRQAADRAQACRLTLALPVRQQPQESKAIKIEAPPQQPATAPSQPAKTAVPALLQQPGTAYPAVRTSTIDVNADPIYPGTGKPITQVDMDADLVENSKPWRNPGADQSDYFNYGFDEFTWEVYRQRQQTVTSTIAAQKAEMSSFQQMFGAMGGPPNPQASAASNTPVPGAPTGPAAQTGGGMGGGMAMPPGGMSEDQMQMMFQQMASSGMDPSQMDFGTFMQMAGQGMGGFGGGAQQQGPGFGPGGQQGAAGRGGGGRRGRGGW</sequence>
<feature type="domain" description="Pre-mRNA polyadenylation factor Fip1" evidence="6">
    <location>
        <begin position="146"/>
        <end position="187"/>
    </location>
</feature>
<dbReference type="InterPro" id="IPR007854">
    <property type="entry name" value="Fip1_dom"/>
</dbReference>
<proteinExistence type="inferred from homology"/>
<comment type="subcellular location">
    <subcellularLocation>
        <location evidence="1">Nucleus</location>
    </subcellularLocation>
</comment>
<keyword evidence="3" id="KW-0507">mRNA processing</keyword>
<evidence type="ECO:0000256" key="4">
    <source>
        <dbReference type="ARBA" id="ARBA00023242"/>
    </source>
</evidence>
<dbReference type="EMBL" id="KZ678142">
    <property type="protein sequence ID" value="PSN62231.1"/>
    <property type="molecule type" value="Genomic_DNA"/>
</dbReference>
<evidence type="ECO:0000256" key="5">
    <source>
        <dbReference type="SAM" id="MobiDB-lite"/>
    </source>
</evidence>
<dbReference type="PANTHER" id="PTHR13484:SF0">
    <property type="entry name" value="PRE-MRNA 3'-END-PROCESSING FACTOR FIP1"/>
    <property type="match status" value="1"/>
</dbReference>
<feature type="region of interest" description="Disordered" evidence="5">
    <location>
        <begin position="207"/>
        <end position="252"/>
    </location>
</feature>
<feature type="region of interest" description="Disordered" evidence="5">
    <location>
        <begin position="1"/>
        <end position="102"/>
    </location>
</feature>
<evidence type="ECO:0000256" key="1">
    <source>
        <dbReference type="ARBA" id="ARBA00004123"/>
    </source>
</evidence>
<evidence type="ECO:0000313" key="8">
    <source>
        <dbReference type="Proteomes" id="UP000240883"/>
    </source>
</evidence>
<dbReference type="STRING" id="1448308.A0A2T2N9U1"/>
<gene>
    <name evidence="7" type="ORF">BS50DRAFT_603722</name>
</gene>
<protein>
    <recommendedName>
        <fullName evidence="6">Pre-mRNA polyadenylation factor Fip1 domain-containing protein</fullName>
    </recommendedName>
</protein>
<organism evidence="7 8">
    <name type="scientific">Corynespora cassiicola Philippines</name>
    <dbReference type="NCBI Taxonomy" id="1448308"/>
    <lineage>
        <taxon>Eukaryota</taxon>
        <taxon>Fungi</taxon>
        <taxon>Dikarya</taxon>
        <taxon>Ascomycota</taxon>
        <taxon>Pezizomycotina</taxon>
        <taxon>Dothideomycetes</taxon>
        <taxon>Pleosporomycetidae</taxon>
        <taxon>Pleosporales</taxon>
        <taxon>Corynesporascaceae</taxon>
        <taxon>Corynespora</taxon>
    </lineage>
</organism>
<evidence type="ECO:0000313" key="7">
    <source>
        <dbReference type="EMBL" id="PSN62231.1"/>
    </source>
</evidence>
<feature type="region of interest" description="Disordered" evidence="5">
    <location>
        <begin position="286"/>
        <end position="322"/>
    </location>
</feature>
<dbReference type="PANTHER" id="PTHR13484">
    <property type="entry name" value="FIP1-LIKE 1 PROTEIN"/>
    <property type="match status" value="1"/>
</dbReference>
<keyword evidence="4" id="KW-0539">Nucleus</keyword>
<feature type="compositionally biased region" description="Acidic residues" evidence="5">
    <location>
        <begin position="36"/>
        <end position="52"/>
    </location>
</feature>